<keyword evidence="7" id="KW-1185">Reference proteome</keyword>
<dbReference type="PANTHER" id="PTHR24252:SF7">
    <property type="entry name" value="HYALIN"/>
    <property type="match status" value="1"/>
</dbReference>
<dbReference type="SUPFAM" id="SSF57196">
    <property type="entry name" value="EGF/Laminin"/>
    <property type="match status" value="1"/>
</dbReference>
<protein>
    <recommendedName>
        <fullName evidence="5">Peptidase S1 domain-containing protein</fullName>
    </recommendedName>
</protein>
<dbReference type="Ensembl" id="ENSCSAVT00000018999.1">
    <property type="protein sequence ID" value="ENSCSAVP00000018793.1"/>
    <property type="gene ID" value="ENSCSAVG00000011042.1"/>
</dbReference>
<dbReference type="InParanoid" id="H2ZMH7"/>
<dbReference type="Proteomes" id="UP000007875">
    <property type="component" value="Unassembled WGS sequence"/>
</dbReference>
<dbReference type="InterPro" id="IPR001881">
    <property type="entry name" value="EGF-like_Ca-bd_dom"/>
</dbReference>
<keyword evidence="2" id="KW-0378">Hydrolase</keyword>
<evidence type="ECO:0000256" key="1">
    <source>
        <dbReference type="ARBA" id="ARBA00022670"/>
    </source>
</evidence>
<evidence type="ECO:0000256" key="4">
    <source>
        <dbReference type="ARBA" id="ARBA00023157"/>
    </source>
</evidence>
<dbReference type="HOGENOM" id="CLU_1274776_0_0_1"/>
<evidence type="ECO:0000313" key="6">
    <source>
        <dbReference type="Ensembl" id="ENSCSAVP00000018793.1"/>
    </source>
</evidence>
<dbReference type="PANTHER" id="PTHR24252">
    <property type="entry name" value="ACROSIN-RELATED"/>
    <property type="match status" value="1"/>
</dbReference>
<dbReference type="PROSITE" id="PS01187">
    <property type="entry name" value="EGF_CA"/>
    <property type="match status" value="1"/>
</dbReference>
<sequence length="217" mass="24206">MLPPCNQISVKQPGLKPFDRACSGENCTHIPDPCPIGFTWSNASLSCEDIDECSLWNGGCAQRCVNSRGSYQCLSISPFSGNCSGNYKLRYGSSGECCRKSNDVTCGRNIEYDVDRIIGGDDAILGRWPWMARLLIGGRNLCGGTLINSKWILTAAHCFMKHDVGRRGTVIIAAGMLRQHAKFERSRQFRIDKRIITHPAFKFPHYDIALIEVDRPF</sequence>
<keyword evidence="4" id="KW-1015">Disulfide bond</keyword>
<organism evidence="6 7">
    <name type="scientific">Ciona savignyi</name>
    <name type="common">Pacific transparent sea squirt</name>
    <dbReference type="NCBI Taxonomy" id="51511"/>
    <lineage>
        <taxon>Eukaryota</taxon>
        <taxon>Metazoa</taxon>
        <taxon>Chordata</taxon>
        <taxon>Tunicata</taxon>
        <taxon>Ascidiacea</taxon>
        <taxon>Phlebobranchia</taxon>
        <taxon>Cionidae</taxon>
        <taxon>Ciona</taxon>
    </lineage>
</organism>
<dbReference type="AlphaFoldDB" id="H2ZMH7"/>
<evidence type="ECO:0000256" key="3">
    <source>
        <dbReference type="ARBA" id="ARBA00022837"/>
    </source>
</evidence>
<evidence type="ECO:0000256" key="2">
    <source>
        <dbReference type="ARBA" id="ARBA00022825"/>
    </source>
</evidence>
<dbReference type="InterPro" id="IPR018114">
    <property type="entry name" value="TRYPSIN_HIS"/>
</dbReference>
<feature type="domain" description="Peptidase S1" evidence="5">
    <location>
        <begin position="117"/>
        <end position="217"/>
    </location>
</feature>
<reference evidence="7" key="1">
    <citation type="submission" date="2003-08" db="EMBL/GenBank/DDBJ databases">
        <authorList>
            <person name="Birren B."/>
            <person name="Nusbaum C."/>
            <person name="Abebe A."/>
            <person name="Abouelleil A."/>
            <person name="Adekoya E."/>
            <person name="Ait-zahra M."/>
            <person name="Allen N."/>
            <person name="Allen T."/>
            <person name="An P."/>
            <person name="Anderson M."/>
            <person name="Anderson S."/>
            <person name="Arachchi H."/>
            <person name="Armbruster J."/>
            <person name="Bachantsang P."/>
            <person name="Baldwin J."/>
            <person name="Barry A."/>
            <person name="Bayul T."/>
            <person name="Blitshsteyn B."/>
            <person name="Bloom T."/>
            <person name="Blye J."/>
            <person name="Boguslavskiy L."/>
            <person name="Borowsky M."/>
            <person name="Boukhgalter B."/>
            <person name="Brunache A."/>
            <person name="Butler J."/>
            <person name="Calixte N."/>
            <person name="Calvo S."/>
            <person name="Camarata J."/>
            <person name="Campo K."/>
            <person name="Chang J."/>
            <person name="Cheshatsang Y."/>
            <person name="Citroen M."/>
            <person name="Collymore A."/>
            <person name="Considine T."/>
            <person name="Cook A."/>
            <person name="Cooke P."/>
            <person name="Corum B."/>
            <person name="Cuomo C."/>
            <person name="David R."/>
            <person name="Dawoe T."/>
            <person name="Degray S."/>
            <person name="Dodge S."/>
            <person name="Dooley K."/>
            <person name="Dorje P."/>
            <person name="Dorjee K."/>
            <person name="Dorris L."/>
            <person name="Duffey N."/>
            <person name="Dupes A."/>
            <person name="Elkins T."/>
            <person name="Engels R."/>
            <person name="Erickson J."/>
            <person name="Farina A."/>
            <person name="Faro S."/>
            <person name="Ferreira P."/>
            <person name="Fischer H."/>
            <person name="Fitzgerald M."/>
            <person name="Foley K."/>
            <person name="Gage D."/>
            <person name="Galagan J."/>
            <person name="Gearin G."/>
            <person name="Gnerre S."/>
            <person name="Gnirke A."/>
            <person name="Goyette A."/>
            <person name="Graham J."/>
            <person name="Grandbois E."/>
            <person name="Gyaltsen K."/>
            <person name="Hafez N."/>
            <person name="Hagopian D."/>
            <person name="Hagos B."/>
            <person name="Hall J."/>
            <person name="Hatcher B."/>
            <person name="Heller A."/>
            <person name="Higgins H."/>
            <person name="Honan T."/>
            <person name="Horn A."/>
            <person name="Houde N."/>
            <person name="Hughes L."/>
            <person name="Hulme W."/>
            <person name="Husby E."/>
            <person name="Iliev I."/>
            <person name="Jaffe D."/>
            <person name="Jones C."/>
            <person name="Kamal M."/>
            <person name="Kamat A."/>
            <person name="Kamvysselis M."/>
            <person name="Karlsson E."/>
            <person name="Kells C."/>
            <person name="Kieu A."/>
            <person name="Kisner P."/>
            <person name="Kodira C."/>
            <person name="Kulbokas E."/>
            <person name="Labutti K."/>
            <person name="Lama D."/>
            <person name="Landers T."/>
            <person name="Leger J."/>
            <person name="Levine S."/>
            <person name="Lewis D."/>
            <person name="Lewis T."/>
            <person name="Lindblad-toh K."/>
            <person name="Liu X."/>
            <person name="Lokyitsang T."/>
            <person name="Lokyitsang Y."/>
            <person name="Lucien O."/>
            <person name="Lui A."/>
            <person name="Ma L.J."/>
            <person name="Mabbitt R."/>
            <person name="Macdonald J."/>
            <person name="Maclean C."/>
            <person name="Major J."/>
            <person name="Manning J."/>
            <person name="Marabella R."/>
            <person name="Maru K."/>
            <person name="Matthews C."/>
            <person name="Mauceli E."/>
            <person name="Mccarthy M."/>
            <person name="Mcdonough S."/>
            <person name="Mcghee T."/>
            <person name="Meldrim J."/>
            <person name="Meneus L."/>
            <person name="Mesirov J."/>
            <person name="Mihalev A."/>
            <person name="Mihova T."/>
            <person name="Mikkelsen T."/>
            <person name="Mlenga V."/>
            <person name="Moru K."/>
            <person name="Mozes J."/>
            <person name="Mulrain L."/>
            <person name="Munson G."/>
            <person name="Naylor J."/>
            <person name="Newes C."/>
            <person name="Nguyen C."/>
            <person name="Nguyen N."/>
            <person name="Nguyen T."/>
            <person name="Nicol R."/>
            <person name="Nielsen C."/>
            <person name="Nizzari M."/>
            <person name="Norbu C."/>
            <person name="Norbu N."/>
            <person name="O'donnell P."/>
            <person name="Okoawo O."/>
            <person name="O'leary S."/>
            <person name="Omotosho B."/>
            <person name="O'neill K."/>
            <person name="Osman S."/>
            <person name="Parker S."/>
            <person name="Perrin D."/>
            <person name="Phunkhang P."/>
            <person name="Piqani B."/>
            <person name="Purcell S."/>
            <person name="Rachupka T."/>
            <person name="Ramasamy U."/>
            <person name="Rameau R."/>
            <person name="Ray V."/>
            <person name="Raymond C."/>
            <person name="Retta R."/>
            <person name="Richardson S."/>
            <person name="Rise C."/>
            <person name="Rodriguez J."/>
            <person name="Rogers J."/>
            <person name="Rogov P."/>
            <person name="Rutman M."/>
            <person name="Schupbach R."/>
            <person name="Seaman C."/>
            <person name="Settipalli S."/>
            <person name="Sharpe T."/>
            <person name="Sheridan J."/>
            <person name="Sherpa N."/>
            <person name="Shi J."/>
            <person name="Smirnov S."/>
            <person name="Smith C."/>
            <person name="Sougnez C."/>
            <person name="Spencer B."/>
            <person name="Stalker J."/>
            <person name="Stange-thomann N."/>
            <person name="Stavropoulos S."/>
            <person name="Stetson K."/>
            <person name="Stone C."/>
            <person name="Stone S."/>
            <person name="Stubbs M."/>
            <person name="Talamas J."/>
            <person name="Tchuinga P."/>
            <person name="Tenzing P."/>
            <person name="Tesfaye S."/>
            <person name="Theodore J."/>
            <person name="Thoulutsang Y."/>
            <person name="Topham K."/>
            <person name="Towey S."/>
            <person name="Tsamla T."/>
            <person name="Tsomo N."/>
            <person name="Vallee D."/>
            <person name="Vassiliev H."/>
            <person name="Venkataraman V."/>
            <person name="Vinson J."/>
            <person name="Vo A."/>
            <person name="Wade C."/>
            <person name="Wang S."/>
            <person name="Wangchuk T."/>
            <person name="Wangdi T."/>
            <person name="Whittaker C."/>
            <person name="Wilkinson J."/>
            <person name="Wu Y."/>
            <person name="Wyman D."/>
            <person name="Yadav S."/>
            <person name="Yang S."/>
            <person name="Yang X."/>
            <person name="Yeager S."/>
            <person name="Yee E."/>
            <person name="Young G."/>
            <person name="Zainoun J."/>
            <person name="Zembeck L."/>
            <person name="Zimmer A."/>
            <person name="Zody M."/>
            <person name="Lander E."/>
        </authorList>
    </citation>
    <scope>NUCLEOTIDE SEQUENCE [LARGE SCALE GENOMIC DNA]</scope>
</reference>
<keyword evidence="2" id="KW-0720">Serine protease</keyword>
<evidence type="ECO:0000259" key="5">
    <source>
        <dbReference type="PROSITE" id="PS50240"/>
    </source>
</evidence>
<evidence type="ECO:0000313" key="7">
    <source>
        <dbReference type="Proteomes" id="UP000007875"/>
    </source>
</evidence>
<reference evidence="6" key="3">
    <citation type="submission" date="2025-09" db="UniProtKB">
        <authorList>
            <consortium name="Ensembl"/>
        </authorList>
    </citation>
    <scope>IDENTIFICATION</scope>
</reference>
<dbReference type="FunFam" id="2.40.10.10:FF:000068">
    <property type="entry name" value="transmembrane protease serine 2"/>
    <property type="match status" value="1"/>
</dbReference>
<dbReference type="InterPro" id="IPR018097">
    <property type="entry name" value="EGF_Ca-bd_CS"/>
</dbReference>
<proteinExistence type="predicted"/>
<dbReference type="InterPro" id="IPR009003">
    <property type="entry name" value="Peptidase_S1_PA"/>
</dbReference>
<dbReference type="InterPro" id="IPR043504">
    <property type="entry name" value="Peptidase_S1_PA_chymotrypsin"/>
</dbReference>
<keyword evidence="3" id="KW-0106">Calcium</keyword>
<dbReference type="InterPro" id="IPR001254">
    <property type="entry name" value="Trypsin_dom"/>
</dbReference>
<dbReference type="InterPro" id="IPR001314">
    <property type="entry name" value="Peptidase_S1A"/>
</dbReference>
<dbReference type="PROSITE" id="PS00134">
    <property type="entry name" value="TRYPSIN_HIS"/>
    <property type="match status" value="1"/>
</dbReference>
<name>H2ZMH7_CIOSA</name>
<dbReference type="GO" id="GO:0005509">
    <property type="term" value="F:calcium ion binding"/>
    <property type="evidence" value="ECO:0007669"/>
    <property type="project" value="InterPro"/>
</dbReference>
<dbReference type="Gene3D" id="2.10.25.10">
    <property type="entry name" value="Laminin"/>
    <property type="match status" value="1"/>
</dbReference>
<dbReference type="Gene3D" id="2.40.10.10">
    <property type="entry name" value="Trypsin-like serine proteases"/>
    <property type="match status" value="1"/>
</dbReference>
<dbReference type="PRINTS" id="PR00722">
    <property type="entry name" value="CHYMOTRYPSIN"/>
</dbReference>
<dbReference type="GO" id="GO:0004252">
    <property type="term" value="F:serine-type endopeptidase activity"/>
    <property type="evidence" value="ECO:0007669"/>
    <property type="project" value="InterPro"/>
</dbReference>
<accession>H2ZMH7</accession>
<dbReference type="PROSITE" id="PS50240">
    <property type="entry name" value="TRYPSIN_DOM"/>
    <property type="match status" value="1"/>
</dbReference>
<dbReference type="SMART" id="SM00179">
    <property type="entry name" value="EGF_CA"/>
    <property type="match status" value="1"/>
</dbReference>
<reference evidence="6" key="2">
    <citation type="submission" date="2025-08" db="UniProtKB">
        <authorList>
            <consortium name="Ensembl"/>
        </authorList>
    </citation>
    <scope>IDENTIFICATION</scope>
</reference>
<dbReference type="GO" id="GO:0006508">
    <property type="term" value="P:proteolysis"/>
    <property type="evidence" value="ECO:0007669"/>
    <property type="project" value="UniProtKB-KW"/>
</dbReference>
<keyword evidence="1" id="KW-0645">Protease</keyword>
<dbReference type="STRING" id="51511.ENSCSAVP00000018793"/>
<dbReference type="SUPFAM" id="SSF50494">
    <property type="entry name" value="Trypsin-like serine proteases"/>
    <property type="match status" value="1"/>
</dbReference>
<dbReference type="OMA" id="RINDAAC"/>
<dbReference type="GeneTree" id="ENSGT00940000165975"/>
<dbReference type="Pfam" id="PF00089">
    <property type="entry name" value="Trypsin"/>
    <property type="match status" value="1"/>
</dbReference>